<feature type="non-terminal residue" evidence="1">
    <location>
        <position position="1"/>
    </location>
</feature>
<comment type="caution">
    <text evidence="1">The sequence shown here is derived from an EMBL/GenBank/DDBJ whole genome shotgun (WGS) entry which is preliminary data.</text>
</comment>
<name>A0A2P7NT58_9PROT</name>
<dbReference type="InterPro" id="IPR015943">
    <property type="entry name" value="WD40/YVTN_repeat-like_dom_sf"/>
</dbReference>
<dbReference type="AlphaFoldDB" id="A0A2P7NT58"/>
<protein>
    <recommendedName>
        <fullName evidence="3">Photosynthesis system II assembly factor Ycf48/Hcf136-like domain-containing protein</fullName>
    </recommendedName>
</protein>
<sequence length="170" mass="18439">WSTTNGGDTWLQSLKFDSSVTLRGLPGQQHITIAVSPQFATDKMAFVGTSNGLYRSKNGGNNWVTMTQKHIGPGTAIQQVEFSPNFANDGLIFVIVHGKGLYRITLNSSGQIISSKNVGDVLLQQNIQFTEFRISPNFATDATILGVARDNSYISTDGGLTWALAGKVEW</sequence>
<evidence type="ECO:0008006" key="3">
    <source>
        <dbReference type="Google" id="ProtNLM"/>
    </source>
</evidence>
<dbReference type="Gene3D" id="2.130.10.10">
    <property type="entry name" value="YVTN repeat-like/Quinoprotein amine dehydrogenase"/>
    <property type="match status" value="1"/>
</dbReference>
<keyword evidence="2" id="KW-1185">Reference proteome</keyword>
<accession>A0A2P7NT58</accession>
<dbReference type="SUPFAM" id="SSF110296">
    <property type="entry name" value="Oligoxyloglucan reducing end-specific cellobiohydrolase"/>
    <property type="match status" value="1"/>
</dbReference>
<dbReference type="Proteomes" id="UP000241912">
    <property type="component" value="Unassembled WGS sequence"/>
</dbReference>
<evidence type="ECO:0000313" key="2">
    <source>
        <dbReference type="Proteomes" id="UP000241912"/>
    </source>
</evidence>
<organism evidence="1 2">
    <name type="scientific">Nitrosomonas supralitoralis</name>
    <dbReference type="NCBI Taxonomy" id="2116706"/>
    <lineage>
        <taxon>Bacteria</taxon>
        <taxon>Pseudomonadati</taxon>
        <taxon>Pseudomonadota</taxon>
        <taxon>Betaproteobacteria</taxon>
        <taxon>Nitrosomonadales</taxon>
        <taxon>Nitrosomonadaceae</taxon>
        <taxon>Nitrosomonas</taxon>
    </lineage>
</organism>
<dbReference type="EMBL" id="PXXU01000041">
    <property type="protein sequence ID" value="PSJ16650.1"/>
    <property type="molecule type" value="Genomic_DNA"/>
</dbReference>
<proteinExistence type="predicted"/>
<evidence type="ECO:0000313" key="1">
    <source>
        <dbReference type="EMBL" id="PSJ16650.1"/>
    </source>
</evidence>
<reference evidence="1 2" key="1">
    <citation type="submission" date="2018-03" db="EMBL/GenBank/DDBJ databases">
        <title>Draft genome of Nitrosomonas supralitoralis APG5.</title>
        <authorList>
            <person name="Urakawa H."/>
            <person name="Lopez J.V."/>
        </authorList>
    </citation>
    <scope>NUCLEOTIDE SEQUENCE [LARGE SCALE GENOMIC DNA]</scope>
    <source>
        <strain evidence="1 2">APG5</strain>
    </source>
</reference>
<gene>
    <name evidence="1" type="ORF">C7H79_12440</name>
</gene>